<evidence type="ECO:0000256" key="1">
    <source>
        <dbReference type="ARBA" id="ARBA00022658"/>
    </source>
</evidence>
<feature type="repeat" description="RCC1" evidence="3">
    <location>
        <begin position="191"/>
        <end position="272"/>
    </location>
</feature>
<keyword evidence="1" id="KW-0344">Guanine-nucleotide releasing factor</keyword>
<dbReference type="GO" id="GO:1901673">
    <property type="term" value="P:regulation of mitotic spindle assembly"/>
    <property type="evidence" value="ECO:0007669"/>
    <property type="project" value="EnsemblFungi"/>
</dbReference>
<dbReference type="FunCoup" id="W2SGW6">
    <property type="interactions" value="961"/>
</dbReference>
<dbReference type="eggNOG" id="KOG1426">
    <property type="taxonomic scope" value="Eukaryota"/>
</dbReference>
<dbReference type="GO" id="GO:0005737">
    <property type="term" value="C:cytoplasm"/>
    <property type="evidence" value="ECO:0007669"/>
    <property type="project" value="EnsemblFungi"/>
</dbReference>
<dbReference type="GO" id="GO:0005085">
    <property type="term" value="F:guanyl-nucleotide exchange factor activity"/>
    <property type="evidence" value="ECO:0007669"/>
    <property type="project" value="EnsemblFungi"/>
</dbReference>
<proteinExistence type="predicted"/>
<dbReference type="Gene3D" id="2.130.10.30">
    <property type="entry name" value="Regulator of chromosome condensation 1/beta-lactamase-inhibitor protein II"/>
    <property type="match status" value="1"/>
</dbReference>
<feature type="region of interest" description="Disordered" evidence="4">
    <location>
        <begin position="215"/>
        <end position="249"/>
    </location>
</feature>
<feature type="compositionally biased region" description="Low complexity" evidence="4">
    <location>
        <begin position="51"/>
        <end position="63"/>
    </location>
</feature>
<dbReference type="InterPro" id="IPR009091">
    <property type="entry name" value="RCC1/BLIP-II"/>
</dbReference>
<dbReference type="PROSITE" id="PS50012">
    <property type="entry name" value="RCC1_3"/>
    <property type="match status" value="7"/>
</dbReference>
<dbReference type="GO" id="GO:0046827">
    <property type="term" value="P:positive regulation of protein export from nucleus"/>
    <property type="evidence" value="ECO:0007669"/>
    <property type="project" value="EnsemblFungi"/>
</dbReference>
<feature type="region of interest" description="Disordered" evidence="4">
    <location>
        <begin position="1"/>
        <end position="128"/>
    </location>
</feature>
<evidence type="ECO:0000313" key="6">
    <source>
        <dbReference type="EMBL" id="ETN47124.1"/>
    </source>
</evidence>
<evidence type="ECO:0000256" key="4">
    <source>
        <dbReference type="SAM" id="MobiDB-lite"/>
    </source>
</evidence>
<reference evidence="6 7" key="1">
    <citation type="submission" date="2013-03" db="EMBL/GenBank/DDBJ databases">
        <title>The Genome Sequence of Phialophora europaea CBS 101466.</title>
        <authorList>
            <consortium name="The Broad Institute Genomics Platform"/>
            <person name="Cuomo C."/>
            <person name="de Hoog S."/>
            <person name="Gorbushina A."/>
            <person name="Walker B."/>
            <person name="Young S.K."/>
            <person name="Zeng Q."/>
            <person name="Gargeya S."/>
            <person name="Fitzgerald M."/>
            <person name="Haas B."/>
            <person name="Abouelleil A."/>
            <person name="Allen A.W."/>
            <person name="Alvarado L."/>
            <person name="Arachchi H.M."/>
            <person name="Berlin A.M."/>
            <person name="Chapman S.B."/>
            <person name="Gainer-Dewar J."/>
            <person name="Goldberg J."/>
            <person name="Griggs A."/>
            <person name="Gujja S."/>
            <person name="Hansen M."/>
            <person name="Howarth C."/>
            <person name="Imamovic A."/>
            <person name="Ireland A."/>
            <person name="Larimer J."/>
            <person name="McCowan C."/>
            <person name="Murphy C."/>
            <person name="Pearson M."/>
            <person name="Poon T.W."/>
            <person name="Priest M."/>
            <person name="Roberts A."/>
            <person name="Saif S."/>
            <person name="Shea T."/>
            <person name="Sisk P."/>
            <person name="Sykes S."/>
            <person name="Wortman J."/>
            <person name="Nusbaum C."/>
            <person name="Birren B."/>
        </authorList>
    </citation>
    <scope>NUCLEOTIDE SEQUENCE [LARGE SCALE GENOMIC DNA]</scope>
    <source>
        <strain evidence="6 7">CBS 101466</strain>
    </source>
</reference>
<evidence type="ECO:0000259" key="5">
    <source>
        <dbReference type="Pfam" id="PF25390"/>
    </source>
</evidence>
<dbReference type="PROSITE" id="PS00626">
    <property type="entry name" value="RCC1_2"/>
    <property type="match status" value="1"/>
</dbReference>
<evidence type="ECO:0000256" key="2">
    <source>
        <dbReference type="ARBA" id="ARBA00022737"/>
    </source>
</evidence>
<dbReference type="RefSeq" id="XP_008711836.1">
    <property type="nucleotide sequence ID" value="XM_008713614.1"/>
</dbReference>
<dbReference type="GO" id="GO:0000785">
    <property type="term" value="C:chromatin"/>
    <property type="evidence" value="ECO:0007669"/>
    <property type="project" value="EnsemblFungi"/>
</dbReference>
<evidence type="ECO:0000256" key="3">
    <source>
        <dbReference type="PROSITE-ProRule" id="PRU00235"/>
    </source>
</evidence>
<sequence length="571" mass="59782">MPPKKAAGSAKGRPVRAAAKPQSSTKANESTTRVKPAAKSTAKAPAKKATTKAAATKKTTTKTAAKKPATKSAANTAAKRKATEELEDDRVNGVKRSKSSKTPEPKAPRKIAQPKAKKPRAKGPIINHAPTQPLNVYVFGEGSSGELGLGSAKGQIEVKRPRLNPLLSADEVGVVQLAVGGMHTAVLTKDNKILTWGVNDQGALGRDVTWEGGLRDIDDDKSDSGSSDSGSDTGVNPRESTPAEIDMTGLPDNLTFTQVACTDSATFVLTDEGQVYGWGTFRSNEGIFGFDLDTCSDNNKIQPRPKLIPSLKKITQLATGANHVLALSSTGQVWAWGSGQQNQLGRRVLERFINQALVPTKVGVPAAMVLVGCGSYHSFAVNKNGDVYAWGLNSFGETGIPQDLGEGGESDVHGATIVEALRGHGKVTCIEGGAHHTIAVTDSGKLLGWGRLDGYQLGLDIASLPKDDLVYDANGSPRILTTPTQIPGIDAVFCSAGSDHAIAVAKDGKAYSWGFSTTYQTGLGTDDDVEKATHIDNTAVRGKKLVWAGCGGQFSVLAGIAGEETMVNGVH</sequence>
<dbReference type="GO" id="GO:0031291">
    <property type="term" value="P:Ran protein signal transduction"/>
    <property type="evidence" value="ECO:0007669"/>
    <property type="project" value="EnsemblFungi"/>
</dbReference>
<dbReference type="Pfam" id="PF25390">
    <property type="entry name" value="WD40_RLD"/>
    <property type="match status" value="1"/>
</dbReference>
<name>W2SGW6_CYPE1</name>
<organism evidence="6 7">
    <name type="scientific">Cyphellophora europaea (strain CBS 101466)</name>
    <name type="common">Phialophora europaea</name>
    <dbReference type="NCBI Taxonomy" id="1220924"/>
    <lineage>
        <taxon>Eukaryota</taxon>
        <taxon>Fungi</taxon>
        <taxon>Dikarya</taxon>
        <taxon>Ascomycota</taxon>
        <taxon>Pezizomycotina</taxon>
        <taxon>Eurotiomycetes</taxon>
        <taxon>Chaetothyriomycetidae</taxon>
        <taxon>Chaetothyriales</taxon>
        <taxon>Cyphellophoraceae</taxon>
        <taxon>Cyphellophora</taxon>
    </lineage>
</organism>
<feature type="domain" description="RCC1-like" evidence="5">
    <location>
        <begin position="136"/>
        <end position="557"/>
    </location>
</feature>
<protein>
    <recommendedName>
        <fullName evidence="5">RCC1-like domain-containing protein</fullName>
    </recommendedName>
</protein>
<feature type="repeat" description="RCC1" evidence="3">
    <location>
        <begin position="331"/>
        <end position="384"/>
    </location>
</feature>
<keyword evidence="2" id="KW-0677">Repeat</keyword>
<dbReference type="InParanoid" id="W2SGW6"/>
<dbReference type="Proteomes" id="UP000030752">
    <property type="component" value="Unassembled WGS sequence"/>
</dbReference>
<dbReference type="SUPFAM" id="SSF50985">
    <property type="entry name" value="RCC1/BLIP-II"/>
    <property type="match status" value="1"/>
</dbReference>
<feature type="repeat" description="RCC1" evidence="3">
    <location>
        <begin position="385"/>
        <end position="443"/>
    </location>
</feature>
<dbReference type="GO" id="GO:0007096">
    <property type="term" value="P:regulation of exit from mitosis"/>
    <property type="evidence" value="ECO:0007669"/>
    <property type="project" value="EnsemblFungi"/>
</dbReference>
<dbReference type="GO" id="GO:0101024">
    <property type="term" value="P:mitotic nuclear membrane organization"/>
    <property type="evidence" value="ECO:0007669"/>
    <property type="project" value="EnsemblFungi"/>
</dbReference>
<dbReference type="OrthoDB" id="61110at2759"/>
<dbReference type="GeneID" id="19968653"/>
<feature type="compositionally biased region" description="Low complexity" evidence="4">
    <location>
        <begin position="35"/>
        <end position="44"/>
    </location>
</feature>
<dbReference type="HOGENOM" id="CLU_005210_4_0_1"/>
<dbReference type="EMBL" id="KB822711">
    <property type="protein sequence ID" value="ETN47124.1"/>
    <property type="molecule type" value="Genomic_DNA"/>
</dbReference>
<feature type="compositionally biased region" description="Basic and acidic residues" evidence="4">
    <location>
        <begin position="81"/>
        <end position="92"/>
    </location>
</feature>
<feature type="repeat" description="RCC1" evidence="3">
    <location>
        <begin position="134"/>
        <end position="190"/>
    </location>
</feature>
<feature type="repeat" description="RCC1" evidence="3">
    <location>
        <begin position="508"/>
        <end position="561"/>
    </location>
</feature>
<dbReference type="GO" id="GO:0032888">
    <property type="term" value="P:regulation of mitotic spindle elongation"/>
    <property type="evidence" value="ECO:0007669"/>
    <property type="project" value="EnsemblFungi"/>
</dbReference>
<evidence type="ECO:0000313" key="7">
    <source>
        <dbReference type="Proteomes" id="UP000030752"/>
    </source>
</evidence>
<feature type="repeat" description="RCC1" evidence="3">
    <location>
        <begin position="444"/>
        <end position="507"/>
    </location>
</feature>
<dbReference type="STRING" id="1220924.W2SGW6"/>
<dbReference type="InterPro" id="IPR058923">
    <property type="entry name" value="RCC1-like_dom"/>
</dbReference>
<dbReference type="PANTHER" id="PTHR45982">
    <property type="entry name" value="REGULATOR OF CHROMOSOME CONDENSATION"/>
    <property type="match status" value="1"/>
</dbReference>
<feature type="compositionally biased region" description="Polar residues" evidence="4">
    <location>
        <begin position="21"/>
        <end position="33"/>
    </location>
</feature>
<keyword evidence="7" id="KW-1185">Reference proteome</keyword>
<dbReference type="InterPro" id="IPR000408">
    <property type="entry name" value="Reg_chr_condens"/>
</dbReference>
<dbReference type="AlphaFoldDB" id="W2SGW6"/>
<accession>W2SGW6</accession>
<dbReference type="PANTHER" id="PTHR45982:SF1">
    <property type="entry name" value="REGULATOR OF CHROMOSOME CONDENSATION"/>
    <property type="match status" value="1"/>
</dbReference>
<dbReference type="InterPro" id="IPR051553">
    <property type="entry name" value="Ran_GTPase-activating"/>
</dbReference>
<dbReference type="PRINTS" id="PR00633">
    <property type="entry name" value="RCCNDNSATION"/>
</dbReference>
<feature type="repeat" description="RCC1" evidence="3">
    <location>
        <begin position="273"/>
        <end position="330"/>
    </location>
</feature>
<dbReference type="VEuPathDB" id="FungiDB:HMPREF1541_01314"/>
<gene>
    <name evidence="6" type="ORF">HMPREF1541_01314</name>
</gene>